<dbReference type="Proteomes" id="UP000270924">
    <property type="component" value="Unassembled WGS sequence"/>
</dbReference>
<gene>
    <name evidence="1" type="ORF">WBA_LOCUS8998</name>
</gene>
<evidence type="ECO:0000313" key="1">
    <source>
        <dbReference type="EMBL" id="VDM15635.1"/>
    </source>
</evidence>
<dbReference type="AlphaFoldDB" id="A0A3P7G2M6"/>
<organism evidence="1 2">
    <name type="scientific">Wuchereria bancrofti</name>
    <dbReference type="NCBI Taxonomy" id="6293"/>
    <lineage>
        <taxon>Eukaryota</taxon>
        <taxon>Metazoa</taxon>
        <taxon>Ecdysozoa</taxon>
        <taxon>Nematoda</taxon>
        <taxon>Chromadorea</taxon>
        <taxon>Rhabditida</taxon>
        <taxon>Spirurina</taxon>
        <taxon>Spiruromorpha</taxon>
        <taxon>Filarioidea</taxon>
        <taxon>Onchocercidae</taxon>
        <taxon>Wuchereria</taxon>
    </lineage>
</organism>
<evidence type="ECO:0000313" key="2">
    <source>
        <dbReference type="Proteomes" id="UP000270924"/>
    </source>
</evidence>
<dbReference type="EMBL" id="UYWW01008234">
    <property type="protein sequence ID" value="VDM15635.1"/>
    <property type="molecule type" value="Genomic_DNA"/>
</dbReference>
<reference evidence="1 2" key="1">
    <citation type="submission" date="2018-11" db="EMBL/GenBank/DDBJ databases">
        <authorList>
            <consortium name="Pathogen Informatics"/>
        </authorList>
    </citation>
    <scope>NUCLEOTIDE SEQUENCE [LARGE SCALE GENOMIC DNA]</scope>
</reference>
<proteinExistence type="predicted"/>
<protein>
    <submittedName>
        <fullName evidence="1">Uncharacterized protein</fullName>
    </submittedName>
</protein>
<keyword evidence="2" id="KW-1185">Reference proteome</keyword>
<accession>A0A3P7G2M6</accession>
<dbReference type="InParanoid" id="A0A3P7G2M6"/>
<name>A0A3P7G2M6_WUCBA</name>
<sequence>MVNYDIIYRRYQPMKYSQFGRKFFMKMVDCIL</sequence>